<dbReference type="Proteomes" id="UP000317494">
    <property type="component" value="Unassembled WGS sequence"/>
</dbReference>
<evidence type="ECO:0000313" key="2">
    <source>
        <dbReference type="EMBL" id="TPX31965.1"/>
    </source>
</evidence>
<protein>
    <submittedName>
        <fullName evidence="2">Uncharacterized protein</fullName>
    </submittedName>
</protein>
<dbReference type="PROSITE" id="PS51257">
    <property type="entry name" value="PROKAR_LIPOPROTEIN"/>
    <property type="match status" value="1"/>
</dbReference>
<dbReference type="EMBL" id="QEAN01000587">
    <property type="protein sequence ID" value="TPX31965.1"/>
    <property type="molecule type" value="Genomic_DNA"/>
</dbReference>
<keyword evidence="3" id="KW-1185">Reference proteome</keyword>
<sequence>MGIILRITQYLNSATVMACCKIATLVEHRHPGIHRAIELPKMNVPAPKWTNWIPMHDDKSPKSFISKWVKSSSSQSLVGRSHSSGRKDVRHVSPTSQLIF</sequence>
<proteinExistence type="predicted"/>
<evidence type="ECO:0000313" key="3">
    <source>
        <dbReference type="Proteomes" id="UP000317494"/>
    </source>
</evidence>
<feature type="region of interest" description="Disordered" evidence="1">
    <location>
        <begin position="73"/>
        <end position="100"/>
    </location>
</feature>
<reference evidence="2 3" key="1">
    <citation type="journal article" date="2019" name="Sci. Rep.">
        <title>Comparative genomics of chytrid fungi reveal insights into the obligate biotrophic and pathogenic lifestyle of Synchytrium endobioticum.</title>
        <authorList>
            <person name="van de Vossenberg B.T.L.H."/>
            <person name="Warris S."/>
            <person name="Nguyen H.D.T."/>
            <person name="van Gent-Pelzer M.P.E."/>
            <person name="Joly D.L."/>
            <person name="van de Geest H.C."/>
            <person name="Bonants P.J.M."/>
            <person name="Smith D.S."/>
            <person name="Levesque C.A."/>
            <person name="van der Lee T.A.J."/>
        </authorList>
    </citation>
    <scope>NUCLEOTIDE SEQUENCE [LARGE SCALE GENOMIC DNA]</scope>
    <source>
        <strain evidence="2 3">MB42</strain>
    </source>
</reference>
<dbReference type="VEuPathDB" id="FungiDB:SeMB42_g07669"/>
<name>A0A507C347_9FUNG</name>
<organism evidence="2 3">
    <name type="scientific">Synchytrium endobioticum</name>
    <dbReference type="NCBI Taxonomy" id="286115"/>
    <lineage>
        <taxon>Eukaryota</taxon>
        <taxon>Fungi</taxon>
        <taxon>Fungi incertae sedis</taxon>
        <taxon>Chytridiomycota</taxon>
        <taxon>Chytridiomycota incertae sedis</taxon>
        <taxon>Chytridiomycetes</taxon>
        <taxon>Synchytriales</taxon>
        <taxon>Synchytriaceae</taxon>
        <taxon>Synchytrium</taxon>
    </lineage>
</organism>
<accession>A0A507C347</accession>
<feature type="compositionally biased region" description="Low complexity" evidence="1">
    <location>
        <begin position="73"/>
        <end position="82"/>
    </location>
</feature>
<comment type="caution">
    <text evidence="2">The sequence shown here is derived from an EMBL/GenBank/DDBJ whole genome shotgun (WGS) entry which is preliminary data.</text>
</comment>
<dbReference type="AlphaFoldDB" id="A0A507C347"/>
<gene>
    <name evidence="2" type="ORF">SeMB42_g07669</name>
</gene>
<evidence type="ECO:0000256" key="1">
    <source>
        <dbReference type="SAM" id="MobiDB-lite"/>
    </source>
</evidence>